<dbReference type="InterPro" id="IPR016181">
    <property type="entry name" value="Acyl_CoA_acyltransferase"/>
</dbReference>
<evidence type="ECO:0000259" key="1">
    <source>
        <dbReference type="Pfam" id="PF13480"/>
    </source>
</evidence>
<dbReference type="KEGG" id="rml:FF011L_51430"/>
<dbReference type="Proteomes" id="UP000320672">
    <property type="component" value="Chromosome"/>
</dbReference>
<dbReference type="AlphaFoldDB" id="A0A517MN74"/>
<dbReference type="PANTHER" id="PTHR36174:SF1">
    <property type="entry name" value="LIPID II:GLYCINE GLYCYLTRANSFERASE"/>
    <property type="match status" value="1"/>
</dbReference>
<name>A0A517MN74_9BACT</name>
<dbReference type="PANTHER" id="PTHR36174">
    <property type="entry name" value="LIPID II:GLYCINE GLYCYLTRANSFERASE"/>
    <property type="match status" value="1"/>
</dbReference>
<accession>A0A517MN74</accession>
<proteinExistence type="predicted"/>
<evidence type="ECO:0000313" key="2">
    <source>
        <dbReference type="EMBL" id="QDS96335.1"/>
    </source>
</evidence>
<sequence length="380" mass="41483">MNVDVLRWGSDGAAEAAFGDFLLRRGEDEGQDAGGMPRLAGHRAEWWRAISAGLRHRTYLLVLRDRDDVLGVLPLMLVKGPLFGKFLVSLPYLNTGGVWGGGSVCGVDEGRTACAVPLGGGGGGGVGAGLLVDRACALADELDVRYLELRHEVPVEGHPKLNFSRTDKVHMRLALPASDEALDKSFKSKLRSQVRKAGQSELTVVWGGEELLSDFYSVFAVNMRDLGTPVFSRRLFAATLKEFAGSAELCVVRKDGQAVAGALLVHCDGVTEVPSASCLRAFNYTGANMWMYRHLLARAIEKQSHTFDFGRSSVGSGTYKFKAQWGAEPFPAVWQYYIRKGSADAMRPDSDGNQKLIKIWQRLPVWVTKLMGPEIVRGIP</sequence>
<dbReference type="InterPro" id="IPR050644">
    <property type="entry name" value="PG_Glycine_Bridge_Synth"/>
</dbReference>
<keyword evidence="3" id="KW-1185">Reference proteome</keyword>
<evidence type="ECO:0000313" key="3">
    <source>
        <dbReference type="Proteomes" id="UP000320672"/>
    </source>
</evidence>
<dbReference type="InterPro" id="IPR038740">
    <property type="entry name" value="BioF2-like_GNAT_dom"/>
</dbReference>
<gene>
    <name evidence="2" type="ORF">FF011L_51430</name>
</gene>
<dbReference type="Pfam" id="PF13480">
    <property type="entry name" value="Acetyltransf_6"/>
    <property type="match status" value="1"/>
</dbReference>
<reference evidence="2 3" key="1">
    <citation type="submission" date="2019-02" db="EMBL/GenBank/DDBJ databases">
        <title>Deep-cultivation of Planctomycetes and their phenomic and genomic characterization uncovers novel biology.</title>
        <authorList>
            <person name="Wiegand S."/>
            <person name="Jogler M."/>
            <person name="Boedeker C."/>
            <person name="Pinto D."/>
            <person name="Vollmers J."/>
            <person name="Rivas-Marin E."/>
            <person name="Kohn T."/>
            <person name="Peeters S.H."/>
            <person name="Heuer A."/>
            <person name="Rast P."/>
            <person name="Oberbeckmann S."/>
            <person name="Bunk B."/>
            <person name="Jeske O."/>
            <person name="Meyerdierks A."/>
            <person name="Storesund J.E."/>
            <person name="Kallscheuer N."/>
            <person name="Luecker S."/>
            <person name="Lage O.M."/>
            <person name="Pohl T."/>
            <person name="Merkel B.J."/>
            <person name="Hornburger P."/>
            <person name="Mueller R.-W."/>
            <person name="Bruemmer F."/>
            <person name="Labrenz M."/>
            <person name="Spormann A.M."/>
            <person name="Op den Camp H."/>
            <person name="Overmann J."/>
            <person name="Amann R."/>
            <person name="Jetten M.S.M."/>
            <person name="Mascher T."/>
            <person name="Medema M.H."/>
            <person name="Devos D.P."/>
            <person name="Kaster A.-K."/>
            <person name="Ovreas L."/>
            <person name="Rohde M."/>
            <person name="Galperin M.Y."/>
            <person name="Jogler C."/>
        </authorList>
    </citation>
    <scope>NUCLEOTIDE SEQUENCE [LARGE SCALE GENOMIC DNA]</scope>
    <source>
        <strain evidence="2 3">FF011L</strain>
    </source>
</reference>
<dbReference type="Gene3D" id="3.40.630.30">
    <property type="match status" value="1"/>
</dbReference>
<dbReference type="SUPFAM" id="SSF55729">
    <property type="entry name" value="Acyl-CoA N-acyltransferases (Nat)"/>
    <property type="match status" value="1"/>
</dbReference>
<dbReference type="EMBL" id="CP036262">
    <property type="protein sequence ID" value="QDS96335.1"/>
    <property type="molecule type" value="Genomic_DNA"/>
</dbReference>
<protein>
    <submittedName>
        <fullName evidence="2">FemAB family protein</fullName>
    </submittedName>
</protein>
<organism evidence="2 3">
    <name type="scientific">Roseimaritima multifibrata</name>
    <dbReference type="NCBI Taxonomy" id="1930274"/>
    <lineage>
        <taxon>Bacteria</taxon>
        <taxon>Pseudomonadati</taxon>
        <taxon>Planctomycetota</taxon>
        <taxon>Planctomycetia</taxon>
        <taxon>Pirellulales</taxon>
        <taxon>Pirellulaceae</taxon>
        <taxon>Roseimaritima</taxon>
    </lineage>
</organism>
<feature type="domain" description="BioF2-like acetyltransferase" evidence="1">
    <location>
        <begin position="185"/>
        <end position="321"/>
    </location>
</feature>